<keyword evidence="2" id="KW-1185">Reference proteome</keyword>
<accession>A0ACC1KRS9</accession>
<name>A0ACC1KRS9_9FUNG</name>
<feature type="non-terminal residue" evidence="1">
    <location>
        <position position="1"/>
    </location>
</feature>
<dbReference type="Proteomes" id="UP001140087">
    <property type="component" value="Unassembled WGS sequence"/>
</dbReference>
<protein>
    <submittedName>
        <fullName evidence="1">Separin protein</fullName>
        <ecNumber evidence="1">3.4.22.49</ecNumber>
    </submittedName>
</protein>
<proteinExistence type="predicted"/>
<evidence type="ECO:0000313" key="1">
    <source>
        <dbReference type="EMBL" id="KAJ2793795.1"/>
    </source>
</evidence>
<keyword evidence="1" id="KW-0378">Hydrolase</keyword>
<organism evidence="1 2">
    <name type="scientific">Coemansia helicoidea</name>
    <dbReference type="NCBI Taxonomy" id="1286919"/>
    <lineage>
        <taxon>Eukaryota</taxon>
        <taxon>Fungi</taxon>
        <taxon>Fungi incertae sedis</taxon>
        <taxon>Zoopagomycota</taxon>
        <taxon>Kickxellomycotina</taxon>
        <taxon>Kickxellomycetes</taxon>
        <taxon>Kickxellales</taxon>
        <taxon>Kickxellaceae</taxon>
        <taxon>Coemansia</taxon>
    </lineage>
</organism>
<sequence length="112" mass="11783">RASVLAGDYDALGTATDYLIGGCLALVGNLWDVGDKVIDRFAASLLRLWGLDRHSTADIAVPLDGDRSLTLPPPPDGPASLAEAVCWARRACRMPFLTGAAPVVYGIPAYLS</sequence>
<dbReference type="EC" id="3.4.22.49" evidence="1"/>
<evidence type="ECO:0000313" key="2">
    <source>
        <dbReference type="Proteomes" id="UP001140087"/>
    </source>
</evidence>
<reference evidence="1" key="1">
    <citation type="submission" date="2022-07" db="EMBL/GenBank/DDBJ databases">
        <title>Phylogenomic reconstructions and comparative analyses of Kickxellomycotina fungi.</title>
        <authorList>
            <person name="Reynolds N.K."/>
            <person name="Stajich J.E."/>
            <person name="Barry K."/>
            <person name="Grigoriev I.V."/>
            <person name="Crous P."/>
            <person name="Smith M.E."/>
        </authorList>
    </citation>
    <scope>NUCLEOTIDE SEQUENCE</scope>
    <source>
        <strain evidence="1">BCRC 34780</strain>
    </source>
</reference>
<gene>
    <name evidence="1" type="primary">ESP1_2</name>
    <name evidence="1" type="ORF">H4R21_005752</name>
</gene>
<comment type="caution">
    <text evidence="1">The sequence shown here is derived from an EMBL/GenBank/DDBJ whole genome shotgun (WGS) entry which is preliminary data.</text>
</comment>
<dbReference type="EMBL" id="JANBUN010002744">
    <property type="protein sequence ID" value="KAJ2793795.1"/>
    <property type="molecule type" value="Genomic_DNA"/>
</dbReference>